<keyword evidence="11" id="KW-0443">Lipid metabolism</keyword>
<evidence type="ECO:0000256" key="5">
    <source>
        <dbReference type="ARBA" id="ARBA00022692"/>
    </source>
</evidence>
<feature type="transmembrane region" description="Helical" evidence="14">
    <location>
        <begin position="493"/>
        <end position="515"/>
    </location>
</feature>
<evidence type="ECO:0000256" key="11">
    <source>
        <dbReference type="ARBA" id="ARBA00023098"/>
    </source>
</evidence>
<evidence type="ECO:0000256" key="2">
    <source>
        <dbReference type="ARBA" id="ARBA00004760"/>
    </source>
</evidence>
<evidence type="ECO:0000256" key="4">
    <source>
        <dbReference type="ARBA" id="ARBA00006335"/>
    </source>
</evidence>
<comment type="pathway">
    <text evidence="3">Sphingolipid metabolism.</text>
</comment>
<feature type="region of interest" description="Disordered" evidence="13">
    <location>
        <begin position="284"/>
        <end position="304"/>
    </location>
</feature>
<keyword evidence="7" id="KW-0378">Hydrolase</keyword>
<dbReference type="Proteomes" id="UP001358614">
    <property type="component" value="Chromosome 1"/>
</dbReference>
<dbReference type="InterPro" id="IPR005135">
    <property type="entry name" value="Endo/exonuclease/phosphatase"/>
</dbReference>
<dbReference type="PANTHER" id="PTHR16320">
    <property type="entry name" value="SPHINGOMYELINASE FAMILY MEMBER"/>
    <property type="match status" value="1"/>
</dbReference>
<evidence type="ECO:0000256" key="9">
    <source>
        <dbReference type="ARBA" id="ARBA00022919"/>
    </source>
</evidence>
<name>A0AAX4KHJ1_9TREE</name>
<evidence type="ECO:0000256" key="3">
    <source>
        <dbReference type="ARBA" id="ARBA00004991"/>
    </source>
</evidence>
<comment type="pathway">
    <text evidence="2">Lipid metabolism; sphingolipid metabolism.</text>
</comment>
<feature type="compositionally biased region" description="Polar residues" evidence="13">
    <location>
        <begin position="400"/>
        <end position="421"/>
    </location>
</feature>
<dbReference type="KEGG" id="ker:91102740"/>
<dbReference type="AlphaFoldDB" id="A0AAX4KHJ1"/>
<dbReference type="PANTHER" id="PTHR16320:SF24">
    <property type="entry name" value="PHOSPHODIESTERASE, PUTATIVE-RELATED"/>
    <property type="match status" value="1"/>
</dbReference>
<dbReference type="GO" id="GO:0004767">
    <property type="term" value="F:sphingomyelin phosphodiesterase activity"/>
    <property type="evidence" value="ECO:0007669"/>
    <property type="project" value="InterPro"/>
</dbReference>
<evidence type="ECO:0000313" key="16">
    <source>
        <dbReference type="EMBL" id="WWD05855.1"/>
    </source>
</evidence>
<keyword evidence="10 14" id="KW-1133">Transmembrane helix</keyword>
<evidence type="ECO:0000313" key="17">
    <source>
        <dbReference type="Proteomes" id="UP001358614"/>
    </source>
</evidence>
<accession>A0AAX4KHJ1</accession>
<sequence length="547" mass="60235">MSLPNHLPDHPDRTLNVLSFNVWGLAIVSKDRQVRIKAIAEYLSSSNYDIVCLQELWVYKDFEIVREKVRRNLPFSRFFHTGALGSGLAIFTRFPLISAQALPYSLSGSPAQAFAGDFFVKKAAANIVIIHPILGEVEIWNTHMHAAGEHPPDTRQAHRIAQSWQLANAIKNGAAKGRYILAMGDFNSQPWSIPIAMLKNHGNLTDSFESVTKTANMDLSPQPTPEEALKSYGMTCDSPLNTYSAGKPIPGNVLEKGGKRLDYIFFRQPAIARRRPLVWGYRDEENESESNKGNGAGGADQVELGDFTGKGHMEVGKPITSSIAKAPKLKCINSEVILTDLVPGQSFSYSDHFALFSTFTIEDPPSQHPQQKQQNQQQTTSTSSSDNSFTPLVPLITEPEQINPTTTTFAHPSPESPNINYAPSSPRTSTSSTAAITAKSNTVRSALDVLRLYTRISSRTSNFHLKICLGSLIALVALTIGSAWQPKSWIQPIFTLVGGLLGASTATFLYTGFVWGRWEQGLLVEVTEEMELELRVAEMEERINTSA</sequence>
<evidence type="ECO:0000256" key="13">
    <source>
        <dbReference type="SAM" id="MobiDB-lite"/>
    </source>
</evidence>
<dbReference type="GO" id="GO:0046872">
    <property type="term" value="F:metal ion binding"/>
    <property type="evidence" value="ECO:0007669"/>
    <property type="project" value="UniProtKB-KW"/>
</dbReference>
<organism evidence="16 17">
    <name type="scientific">Kwoniella europaea PYCC6329</name>
    <dbReference type="NCBI Taxonomy" id="1423913"/>
    <lineage>
        <taxon>Eukaryota</taxon>
        <taxon>Fungi</taxon>
        <taxon>Dikarya</taxon>
        <taxon>Basidiomycota</taxon>
        <taxon>Agaricomycotina</taxon>
        <taxon>Tremellomycetes</taxon>
        <taxon>Tremellales</taxon>
        <taxon>Cryptococcaceae</taxon>
        <taxon>Kwoniella</taxon>
    </lineage>
</organism>
<evidence type="ECO:0000256" key="1">
    <source>
        <dbReference type="ARBA" id="ARBA00004141"/>
    </source>
</evidence>
<keyword evidence="5 14" id="KW-0812">Transmembrane</keyword>
<comment type="similarity">
    <text evidence="4">Belongs to the neutral sphingomyelinase family.</text>
</comment>
<feature type="transmembrane region" description="Helical" evidence="14">
    <location>
        <begin position="463"/>
        <end position="481"/>
    </location>
</feature>
<dbReference type="InterPro" id="IPR038772">
    <property type="entry name" value="Sph/SMPD2-like"/>
</dbReference>
<evidence type="ECO:0000256" key="7">
    <source>
        <dbReference type="ARBA" id="ARBA00022801"/>
    </source>
</evidence>
<dbReference type="RefSeq" id="XP_066083822.1">
    <property type="nucleotide sequence ID" value="XM_066227725.1"/>
</dbReference>
<feature type="domain" description="Endonuclease/exonuclease/phosphatase" evidence="15">
    <location>
        <begin position="18"/>
        <end position="278"/>
    </location>
</feature>
<proteinExistence type="inferred from homology"/>
<evidence type="ECO:0000256" key="6">
    <source>
        <dbReference type="ARBA" id="ARBA00022723"/>
    </source>
</evidence>
<dbReference type="Pfam" id="PF03372">
    <property type="entry name" value="Exo_endo_phos"/>
    <property type="match status" value="1"/>
</dbReference>
<dbReference type="GO" id="GO:0016020">
    <property type="term" value="C:membrane"/>
    <property type="evidence" value="ECO:0007669"/>
    <property type="project" value="UniProtKB-SubCell"/>
</dbReference>
<dbReference type="InterPro" id="IPR036691">
    <property type="entry name" value="Endo/exonu/phosph_ase_sf"/>
</dbReference>
<protein>
    <recommendedName>
        <fullName evidence="15">Endonuclease/exonuclease/phosphatase domain-containing protein</fullName>
    </recommendedName>
</protein>
<reference evidence="16 17" key="1">
    <citation type="submission" date="2024-01" db="EMBL/GenBank/DDBJ databases">
        <title>Comparative genomics of Cryptococcus and Kwoniella reveals pathogenesis evolution and contrasting modes of karyotype evolution via chromosome fusion or intercentromeric recombination.</title>
        <authorList>
            <person name="Coelho M.A."/>
            <person name="David-Palma M."/>
            <person name="Shea T."/>
            <person name="Bowers K."/>
            <person name="McGinley-Smith S."/>
            <person name="Mohammad A.W."/>
            <person name="Gnirke A."/>
            <person name="Yurkov A.M."/>
            <person name="Nowrousian M."/>
            <person name="Sun S."/>
            <person name="Cuomo C.A."/>
            <person name="Heitman J."/>
        </authorList>
    </citation>
    <scope>NUCLEOTIDE SEQUENCE [LARGE SCALE GENOMIC DNA]</scope>
    <source>
        <strain evidence="16 17">PYCC6329</strain>
    </source>
</reference>
<dbReference type="GO" id="GO:0006665">
    <property type="term" value="P:sphingolipid metabolic process"/>
    <property type="evidence" value="ECO:0007669"/>
    <property type="project" value="UniProtKB-KW"/>
</dbReference>
<evidence type="ECO:0000256" key="8">
    <source>
        <dbReference type="ARBA" id="ARBA00022842"/>
    </source>
</evidence>
<feature type="compositionally biased region" description="Low complexity" evidence="13">
    <location>
        <begin position="368"/>
        <end position="391"/>
    </location>
</feature>
<evidence type="ECO:0000256" key="10">
    <source>
        <dbReference type="ARBA" id="ARBA00022989"/>
    </source>
</evidence>
<dbReference type="GeneID" id="91102740"/>
<evidence type="ECO:0000256" key="14">
    <source>
        <dbReference type="SAM" id="Phobius"/>
    </source>
</evidence>
<keyword evidence="12 14" id="KW-0472">Membrane</keyword>
<evidence type="ECO:0000256" key="12">
    <source>
        <dbReference type="ARBA" id="ARBA00023136"/>
    </source>
</evidence>
<dbReference type="SUPFAM" id="SSF56219">
    <property type="entry name" value="DNase I-like"/>
    <property type="match status" value="1"/>
</dbReference>
<dbReference type="EMBL" id="CP144089">
    <property type="protein sequence ID" value="WWD05855.1"/>
    <property type="molecule type" value="Genomic_DNA"/>
</dbReference>
<feature type="compositionally biased region" description="Low complexity" evidence="13">
    <location>
        <begin position="422"/>
        <end position="435"/>
    </location>
</feature>
<gene>
    <name evidence="16" type="ORF">V865_003938</name>
</gene>
<keyword evidence="17" id="KW-1185">Reference proteome</keyword>
<keyword evidence="9" id="KW-0746">Sphingolipid metabolism</keyword>
<comment type="subcellular location">
    <subcellularLocation>
        <location evidence="1">Membrane</location>
        <topology evidence="1">Multi-pass membrane protein</topology>
    </subcellularLocation>
</comment>
<keyword evidence="8" id="KW-0460">Magnesium</keyword>
<feature type="region of interest" description="Disordered" evidence="13">
    <location>
        <begin position="361"/>
        <end position="435"/>
    </location>
</feature>
<dbReference type="Gene3D" id="3.60.10.10">
    <property type="entry name" value="Endonuclease/exonuclease/phosphatase"/>
    <property type="match status" value="1"/>
</dbReference>
<keyword evidence="6" id="KW-0479">Metal-binding</keyword>
<evidence type="ECO:0000259" key="15">
    <source>
        <dbReference type="Pfam" id="PF03372"/>
    </source>
</evidence>